<accession>A0A0S1X9Q6</accession>
<dbReference type="InterPro" id="IPR036390">
    <property type="entry name" value="WH_DNA-bd_sf"/>
</dbReference>
<dbReference type="PANTHER" id="PTHR30154:SF34">
    <property type="entry name" value="TRANSCRIPTIONAL REGULATOR AZLB"/>
    <property type="match status" value="1"/>
</dbReference>
<dbReference type="STRING" id="55802.TBCH5v1_0529"/>
<dbReference type="PANTHER" id="PTHR30154">
    <property type="entry name" value="LEUCINE-RESPONSIVE REGULATORY PROTEIN"/>
    <property type="match status" value="1"/>
</dbReference>
<dbReference type="InterPro" id="IPR019888">
    <property type="entry name" value="Tscrpt_reg_AsnC-like"/>
</dbReference>
<dbReference type="Pfam" id="PF13412">
    <property type="entry name" value="HTH_24"/>
    <property type="match status" value="1"/>
</dbReference>
<evidence type="ECO:0000313" key="4">
    <source>
        <dbReference type="EMBL" id="ALM74497.1"/>
    </source>
</evidence>
<evidence type="ECO:0000256" key="3">
    <source>
        <dbReference type="ARBA" id="ARBA00023163"/>
    </source>
</evidence>
<dbReference type="InterPro" id="IPR000485">
    <property type="entry name" value="AsnC-type_HTH_dom"/>
</dbReference>
<evidence type="ECO:0000313" key="5">
    <source>
        <dbReference type="Proteomes" id="UP000066042"/>
    </source>
</evidence>
<sequence>MGVKNLVNKNEARYKKELEFFKEILKDYLDEIDILIWLALRDDGRISDTDLAKIANVSVPTARRRRLALEEKGIIKVRGFLVFDKLKLASADVLIKLKPGCSAEAVKDFITKALEEPRIYEVSEYIGEYDFLFRFFEKDFKTLKEKIEEFMLESNVVDYYTILANVYTPKLFSELINNSSK</sequence>
<dbReference type="InterPro" id="IPR011008">
    <property type="entry name" value="Dimeric_a/b-barrel"/>
</dbReference>
<dbReference type="Gene3D" id="3.30.70.920">
    <property type="match status" value="1"/>
</dbReference>
<protein>
    <submittedName>
        <fullName evidence="4">Transcriptional regulator</fullName>
    </submittedName>
</protein>
<dbReference type="EMBL" id="CP013050">
    <property type="protein sequence ID" value="ALM74497.1"/>
    <property type="molecule type" value="Genomic_DNA"/>
</dbReference>
<dbReference type="PRINTS" id="PR00033">
    <property type="entry name" value="HTHASNC"/>
</dbReference>
<keyword evidence="2" id="KW-0238">DNA-binding</keyword>
<proteinExistence type="predicted"/>
<evidence type="ECO:0000256" key="2">
    <source>
        <dbReference type="ARBA" id="ARBA00023125"/>
    </source>
</evidence>
<name>A0A0S1X9Q6_THEBA</name>
<dbReference type="SUPFAM" id="SSF54909">
    <property type="entry name" value="Dimeric alpha+beta barrel"/>
    <property type="match status" value="1"/>
</dbReference>
<dbReference type="GO" id="GO:0005829">
    <property type="term" value="C:cytosol"/>
    <property type="evidence" value="ECO:0007669"/>
    <property type="project" value="TreeGrafter"/>
</dbReference>
<dbReference type="AlphaFoldDB" id="A0A0S1X9Q6"/>
<organism evidence="4 5">
    <name type="scientific">Thermococcus barophilus</name>
    <dbReference type="NCBI Taxonomy" id="55802"/>
    <lineage>
        <taxon>Archaea</taxon>
        <taxon>Methanobacteriati</taxon>
        <taxon>Methanobacteriota</taxon>
        <taxon>Thermococci</taxon>
        <taxon>Thermococcales</taxon>
        <taxon>Thermococcaceae</taxon>
        <taxon>Thermococcus</taxon>
    </lineage>
</organism>
<dbReference type="Proteomes" id="UP000066042">
    <property type="component" value="Chromosome"/>
</dbReference>
<dbReference type="GO" id="GO:0043565">
    <property type="term" value="F:sequence-specific DNA binding"/>
    <property type="evidence" value="ECO:0007669"/>
    <property type="project" value="InterPro"/>
</dbReference>
<dbReference type="GO" id="GO:0043200">
    <property type="term" value="P:response to amino acid"/>
    <property type="evidence" value="ECO:0007669"/>
    <property type="project" value="TreeGrafter"/>
</dbReference>
<dbReference type="PATRIC" id="fig|55802.8.peg.525"/>
<keyword evidence="3" id="KW-0804">Transcription</keyword>
<dbReference type="InterPro" id="IPR036388">
    <property type="entry name" value="WH-like_DNA-bd_sf"/>
</dbReference>
<dbReference type="SMART" id="SM00344">
    <property type="entry name" value="HTH_ASNC"/>
    <property type="match status" value="1"/>
</dbReference>
<dbReference type="SUPFAM" id="SSF46785">
    <property type="entry name" value="Winged helix' DNA-binding domain"/>
    <property type="match status" value="1"/>
</dbReference>
<gene>
    <name evidence="4" type="ORF">TBCH5v1_0529</name>
</gene>
<reference evidence="4 5" key="1">
    <citation type="journal article" date="2016" name="Genome Announc.">
        <title>Complete genome sequence of the hyperthermophilic and piezophilic archaeon Thermococcus barophilus Ch5, capable of growth at the expense of hydrogenogenesis from carbon monoxide and formate.</title>
        <authorList>
            <person name="Oger P."/>
            <person name="Sokolova T.G."/>
            <person name="Kozhevnikova D.A."/>
            <person name="Taranov E.A."/>
            <person name="Vannier P."/>
            <person name="Lee H.S."/>
            <person name="Kwon K.K."/>
            <person name="Kang S.G."/>
            <person name="Lee J.H."/>
            <person name="Bonch-Osmolovskaya E.A."/>
            <person name="Lebedinsky A.V."/>
        </authorList>
    </citation>
    <scope>NUCLEOTIDE SEQUENCE [LARGE SCALE GENOMIC DNA]</scope>
    <source>
        <strain evidence="5">Ch5</strain>
    </source>
</reference>
<evidence type="ECO:0000256" key="1">
    <source>
        <dbReference type="ARBA" id="ARBA00023015"/>
    </source>
</evidence>
<keyword evidence="1" id="KW-0805">Transcription regulation</keyword>
<dbReference type="Gene3D" id="1.10.10.10">
    <property type="entry name" value="Winged helix-like DNA-binding domain superfamily/Winged helix DNA-binding domain"/>
    <property type="match status" value="1"/>
</dbReference>